<dbReference type="AlphaFoldDB" id="A0AAW6U4X4"/>
<keyword evidence="1" id="KW-0812">Transmembrane</keyword>
<evidence type="ECO:0000256" key="1">
    <source>
        <dbReference type="SAM" id="Phobius"/>
    </source>
</evidence>
<accession>A0AAW6U4X4</accession>
<reference evidence="2" key="1">
    <citation type="submission" date="2023-05" db="EMBL/GenBank/DDBJ databases">
        <title>Anaerotaeda fermentans gen. nov., sp. nov., a novel anaerobic planctomycete of the new family within the order Sedimentisphaerales isolated from Taman Peninsula, Russia.</title>
        <authorList>
            <person name="Khomyakova M.A."/>
            <person name="Merkel A.Y."/>
            <person name="Slobodkin A.I."/>
        </authorList>
    </citation>
    <scope>NUCLEOTIDE SEQUENCE</scope>
    <source>
        <strain evidence="2">M17dextr</strain>
    </source>
</reference>
<feature type="transmembrane region" description="Helical" evidence="1">
    <location>
        <begin position="28"/>
        <end position="49"/>
    </location>
</feature>
<proteinExistence type="predicted"/>
<gene>
    <name evidence="2" type="ORF">QJ522_21245</name>
</gene>
<comment type="caution">
    <text evidence="2">The sequence shown here is derived from an EMBL/GenBank/DDBJ whole genome shotgun (WGS) entry which is preliminary data.</text>
</comment>
<dbReference type="EMBL" id="JASCXX010000042">
    <property type="protein sequence ID" value="MDI6451602.1"/>
    <property type="molecule type" value="Genomic_DNA"/>
</dbReference>
<name>A0AAW6U4X4_9BACT</name>
<evidence type="ECO:0000313" key="3">
    <source>
        <dbReference type="Proteomes" id="UP001431776"/>
    </source>
</evidence>
<protein>
    <submittedName>
        <fullName evidence="2">Uncharacterized protein</fullName>
    </submittedName>
</protein>
<sequence length="100" mass="11898">MNQYPQMPYGPPRPVIMRPREPRRRRRFRWWLLWVPVGIAAIAWIVRHIEPAATFDELVRPFRLHLPERLQMLVILGIVAVAICLIARILRNPTDEEGKR</sequence>
<keyword evidence="3" id="KW-1185">Reference proteome</keyword>
<feature type="transmembrane region" description="Helical" evidence="1">
    <location>
        <begin position="69"/>
        <end position="90"/>
    </location>
</feature>
<keyword evidence="1" id="KW-0472">Membrane</keyword>
<dbReference type="RefSeq" id="WP_349247012.1">
    <property type="nucleotide sequence ID" value="NZ_JASCXX010000042.1"/>
</dbReference>
<keyword evidence="1" id="KW-1133">Transmembrane helix</keyword>
<organism evidence="2 3">
    <name type="scientific">Anaerobaca lacustris</name>
    <dbReference type="NCBI Taxonomy" id="3044600"/>
    <lineage>
        <taxon>Bacteria</taxon>
        <taxon>Pseudomonadati</taxon>
        <taxon>Planctomycetota</taxon>
        <taxon>Phycisphaerae</taxon>
        <taxon>Sedimentisphaerales</taxon>
        <taxon>Anaerobacaceae</taxon>
        <taxon>Anaerobaca</taxon>
    </lineage>
</organism>
<dbReference type="Proteomes" id="UP001431776">
    <property type="component" value="Unassembled WGS sequence"/>
</dbReference>
<evidence type="ECO:0000313" key="2">
    <source>
        <dbReference type="EMBL" id="MDI6451602.1"/>
    </source>
</evidence>